<protein>
    <submittedName>
        <fullName evidence="1">Uncharacterized protein</fullName>
    </submittedName>
</protein>
<gene>
    <name evidence="1" type="ORF">SAMN04487859_12162</name>
</gene>
<evidence type="ECO:0000313" key="1">
    <source>
        <dbReference type="EMBL" id="SFO26384.1"/>
    </source>
</evidence>
<accession>A0A1I5FRH0</accession>
<proteinExistence type="predicted"/>
<dbReference type="EMBL" id="FOVP01000021">
    <property type="protein sequence ID" value="SFO26384.1"/>
    <property type="molecule type" value="Genomic_DNA"/>
</dbReference>
<organism evidence="1 2">
    <name type="scientific">Roseovarius lutimaris</name>
    <dbReference type="NCBI Taxonomy" id="1005928"/>
    <lineage>
        <taxon>Bacteria</taxon>
        <taxon>Pseudomonadati</taxon>
        <taxon>Pseudomonadota</taxon>
        <taxon>Alphaproteobacteria</taxon>
        <taxon>Rhodobacterales</taxon>
        <taxon>Roseobacteraceae</taxon>
        <taxon>Roseovarius</taxon>
    </lineage>
</organism>
<keyword evidence="2" id="KW-1185">Reference proteome</keyword>
<reference evidence="2" key="1">
    <citation type="submission" date="2016-10" db="EMBL/GenBank/DDBJ databases">
        <authorList>
            <person name="Varghese N."/>
            <person name="Submissions S."/>
        </authorList>
    </citation>
    <scope>NUCLEOTIDE SEQUENCE [LARGE SCALE GENOMIC DNA]</scope>
    <source>
        <strain evidence="2">DSM 28463</strain>
    </source>
</reference>
<name>A0A1I5FRH0_9RHOB</name>
<sequence length="55" mass="5913">MNEKNTGLNQKSKRDDCDLEDGANSATCLHCNNPFRVSNGVVTPDAAICDVCNGR</sequence>
<dbReference type="Proteomes" id="UP000198599">
    <property type="component" value="Unassembled WGS sequence"/>
</dbReference>
<dbReference type="AlphaFoldDB" id="A0A1I5FRH0"/>
<evidence type="ECO:0000313" key="2">
    <source>
        <dbReference type="Proteomes" id="UP000198599"/>
    </source>
</evidence>